<dbReference type="Proteomes" id="UP000279275">
    <property type="component" value="Unassembled WGS sequence"/>
</dbReference>
<organism evidence="2 3">
    <name type="scientific">Nocardia stercoris</name>
    <dbReference type="NCBI Taxonomy" id="2483361"/>
    <lineage>
        <taxon>Bacteria</taxon>
        <taxon>Bacillati</taxon>
        <taxon>Actinomycetota</taxon>
        <taxon>Actinomycetes</taxon>
        <taxon>Mycobacteriales</taxon>
        <taxon>Nocardiaceae</taxon>
        <taxon>Nocardia</taxon>
    </lineage>
</organism>
<comment type="caution">
    <text evidence="2">The sequence shown here is derived from an EMBL/GenBank/DDBJ whole genome shotgun (WGS) entry which is preliminary data.</text>
</comment>
<dbReference type="InterPro" id="IPR036291">
    <property type="entry name" value="NAD(P)-bd_dom_sf"/>
</dbReference>
<dbReference type="InterPro" id="IPR016040">
    <property type="entry name" value="NAD(P)-bd_dom"/>
</dbReference>
<name>A0A3M2LBZ8_9NOCA</name>
<evidence type="ECO:0000313" key="2">
    <source>
        <dbReference type="EMBL" id="RMI34093.1"/>
    </source>
</evidence>
<gene>
    <name evidence="2" type="ORF">EBN03_06570</name>
</gene>
<keyword evidence="3" id="KW-1185">Reference proteome</keyword>
<reference evidence="2 3" key="1">
    <citation type="submission" date="2018-10" db="EMBL/GenBank/DDBJ databases">
        <title>Isolation from cow dung.</title>
        <authorList>
            <person name="Ling L."/>
        </authorList>
    </citation>
    <scope>NUCLEOTIDE SEQUENCE [LARGE SCALE GENOMIC DNA]</scope>
    <source>
        <strain evidence="2 3">NEAU-LL90</strain>
    </source>
</reference>
<evidence type="ECO:0000259" key="1">
    <source>
        <dbReference type="Pfam" id="PF13460"/>
    </source>
</evidence>
<dbReference type="InterPro" id="IPR051604">
    <property type="entry name" value="Ergot_Alk_Oxidoreductase"/>
</dbReference>
<dbReference type="EMBL" id="RFFH01000002">
    <property type="protein sequence ID" value="RMI34093.1"/>
    <property type="molecule type" value="Genomic_DNA"/>
</dbReference>
<dbReference type="RefSeq" id="WP_122187346.1">
    <property type="nucleotide sequence ID" value="NZ_RFFH01000002.1"/>
</dbReference>
<dbReference type="Gene3D" id="3.40.50.720">
    <property type="entry name" value="NAD(P)-binding Rossmann-like Domain"/>
    <property type="match status" value="1"/>
</dbReference>
<dbReference type="PANTHER" id="PTHR43162">
    <property type="match status" value="1"/>
</dbReference>
<dbReference type="SUPFAM" id="SSF51735">
    <property type="entry name" value="NAD(P)-binding Rossmann-fold domains"/>
    <property type="match status" value="1"/>
</dbReference>
<dbReference type="Pfam" id="PF13460">
    <property type="entry name" value="NAD_binding_10"/>
    <property type="match status" value="1"/>
</dbReference>
<protein>
    <submittedName>
        <fullName evidence="2">NAD-dependent epimerase/dehydratase family protein</fullName>
    </submittedName>
</protein>
<dbReference type="OrthoDB" id="3510772at2"/>
<dbReference type="AlphaFoldDB" id="A0A3M2LBZ8"/>
<proteinExistence type="predicted"/>
<sequence>MILVTGATGTVGSALIELLASQHLPVRALSRRTDAEYPSGVEAVTGDFDDAESLVAAASGVTAALLLTAPSAPTAEHDRAFVAAARAAGVEKIVKLSAIATGDYAPDGEMIGAHHAAGEEAVHASGLDWTVLRPSVFASNSLSWAPLINSGGPIQNLTGSGRQGVIHPGDIAAVAAHVLTTPGHTATTYTLTGPAALTTADQVAALGTALGRDLSTVDLSEDEIRAQLTAAGMPESAVRTMISGLGYARSGKNATVTGDVESLLGRSPRTYQEWAEENRDRFLA</sequence>
<evidence type="ECO:0000313" key="3">
    <source>
        <dbReference type="Proteomes" id="UP000279275"/>
    </source>
</evidence>
<accession>A0A3M2LBZ8</accession>
<dbReference type="PANTHER" id="PTHR43162:SF1">
    <property type="entry name" value="PRESTALK A DIFFERENTIATION PROTEIN A"/>
    <property type="match status" value="1"/>
</dbReference>
<dbReference type="Gene3D" id="3.90.25.10">
    <property type="entry name" value="UDP-galactose 4-epimerase, domain 1"/>
    <property type="match status" value="1"/>
</dbReference>
<feature type="domain" description="NAD(P)-binding" evidence="1">
    <location>
        <begin position="6"/>
        <end position="182"/>
    </location>
</feature>